<organism evidence="1 2">
    <name type="scientific">Anditalea andensis</name>
    <dbReference type="NCBI Taxonomy" id="1048983"/>
    <lineage>
        <taxon>Bacteria</taxon>
        <taxon>Pseudomonadati</taxon>
        <taxon>Bacteroidota</taxon>
        <taxon>Cytophagia</taxon>
        <taxon>Cytophagales</taxon>
        <taxon>Cytophagaceae</taxon>
        <taxon>Anditalea</taxon>
    </lineage>
</organism>
<dbReference type="eggNOG" id="COG0483">
    <property type="taxonomic scope" value="Bacteria"/>
</dbReference>
<dbReference type="STRING" id="1048983.EL17_07030"/>
<dbReference type="Gene3D" id="3.30.540.10">
    <property type="entry name" value="Fructose-1,6-Bisphosphatase, subunit A, domain 1"/>
    <property type="match status" value="1"/>
</dbReference>
<dbReference type="Gene3D" id="3.40.190.80">
    <property type="match status" value="1"/>
</dbReference>
<dbReference type="EMBL" id="JMIH01000015">
    <property type="protein sequence ID" value="KEO74485.1"/>
    <property type="molecule type" value="Genomic_DNA"/>
</dbReference>
<dbReference type="AlphaFoldDB" id="A0A074L1W5"/>
<reference evidence="1 2" key="1">
    <citation type="submission" date="2014-04" db="EMBL/GenBank/DDBJ databases">
        <title>Characterization and application of a salt tolerant electro-active bacterium.</title>
        <authorList>
            <person name="Yang L."/>
            <person name="Wei S."/>
            <person name="Tay Q.X.M."/>
        </authorList>
    </citation>
    <scope>NUCLEOTIDE SEQUENCE [LARGE SCALE GENOMIC DNA]</scope>
    <source>
        <strain evidence="1 2">LY1</strain>
    </source>
</reference>
<evidence type="ECO:0008006" key="3">
    <source>
        <dbReference type="Google" id="ProtNLM"/>
    </source>
</evidence>
<dbReference type="RefSeq" id="WP_035072490.1">
    <property type="nucleotide sequence ID" value="NZ_JMIH01000015.1"/>
</dbReference>
<evidence type="ECO:0000313" key="1">
    <source>
        <dbReference type="EMBL" id="KEO74485.1"/>
    </source>
</evidence>
<evidence type="ECO:0000313" key="2">
    <source>
        <dbReference type="Proteomes" id="UP000027821"/>
    </source>
</evidence>
<accession>A0A074L1W5</accession>
<dbReference type="SUPFAM" id="SSF56655">
    <property type="entry name" value="Carbohydrate phosphatase"/>
    <property type="match status" value="1"/>
</dbReference>
<sequence>MDFIQISKDLFNHLYHELNAIRKSNGFYGINKIGDQGVKDTHHIDEVAFQLIRKYMDQFTINIYVEGFPPIYKKDANFNLYIDPVDGSRNWDRGVGDPCFCLAVSQNKPSLTFKDLIFSFTGGYHSLDQYYIEDKSAVFESHRLNKKIFLNELNRVQSLAQSHAYLKPGYSAAKFHFDFCLPLYFKVKDIRAIDNSGMDLCEIARGAADFAIEARQLSDFYNLLSYPIFHASGGIITDLEGLDMIDKEFNLDAPYDFIASSNQILLFQILDELQISPQKVRNS</sequence>
<proteinExistence type="predicted"/>
<protein>
    <recommendedName>
        <fullName evidence="3">Inositol monophosphatase</fullName>
    </recommendedName>
</protein>
<comment type="caution">
    <text evidence="1">The sequence shown here is derived from an EMBL/GenBank/DDBJ whole genome shotgun (WGS) entry which is preliminary data.</text>
</comment>
<name>A0A074L1W5_9BACT</name>
<gene>
    <name evidence="1" type="ORF">EL17_07030</name>
</gene>
<dbReference type="Proteomes" id="UP000027821">
    <property type="component" value="Unassembled WGS sequence"/>
</dbReference>
<dbReference type="OrthoDB" id="978622at2"/>
<keyword evidence="2" id="KW-1185">Reference proteome</keyword>